<proteinExistence type="predicted"/>
<keyword evidence="1" id="KW-0812">Transmembrane</keyword>
<dbReference type="AlphaFoldDB" id="A0A448XDX8"/>
<keyword evidence="1" id="KW-1133">Transmembrane helix</keyword>
<evidence type="ECO:0000313" key="2">
    <source>
        <dbReference type="EMBL" id="VEL34420.1"/>
    </source>
</evidence>
<feature type="transmembrane region" description="Helical" evidence="1">
    <location>
        <begin position="82"/>
        <end position="102"/>
    </location>
</feature>
<dbReference type="EMBL" id="CAAALY010247623">
    <property type="protein sequence ID" value="VEL34420.1"/>
    <property type="molecule type" value="Genomic_DNA"/>
</dbReference>
<comment type="caution">
    <text evidence="2">The sequence shown here is derived from an EMBL/GenBank/DDBJ whole genome shotgun (WGS) entry which is preliminary data.</text>
</comment>
<dbReference type="Proteomes" id="UP000784294">
    <property type="component" value="Unassembled WGS sequence"/>
</dbReference>
<gene>
    <name evidence="2" type="ORF">PXEA_LOCUS27860</name>
</gene>
<accession>A0A448XDX8</accession>
<evidence type="ECO:0000313" key="3">
    <source>
        <dbReference type="Proteomes" id="UP000784294"/>
    </source>
</evidence>
<sequence>MAPLSDDVDYDTGETIGNVPSQWCDAGNHEYHVRGHGTRYVLLGLHYAPTNLRNRRLTNDIKFYFFYVFDPRRFHKRLCRTALANLLSVFAPFVGVLAFNHIA</sequence>
<evidence type="ECO:0000256" key="1">
    <source>
        <dbReference type="SAM" id="Phobius"/>
    </source>
</evidence>
<reference evidence="2" key="1">
    <citation type="submission" date="2018-11" db="EMBL/GenBank/DDBJ databases">
        <authorList>
            <consortium name="Pathogen Informatics"/>
        </authorList>
    </citation>
    <scope>NUCLEOTIDE SEQUENCE</scope>
</reference>
<keyword evidence="1" id="KW-0472">Membrane</keyword>
<protein>
    <submittedName>
        <fullName evidence="2">Uncharacterized protein</fullName>
    </submittedName>
</protein>
<name>A0A448XDX8_9PLAT</name>
<organism evidence="2 3">
    <name type="scientific">Protopolystoma xenopodis</name>
    <dbReference type="NCBI Taxonomy" id="117903"/>
    <lineage>
        <taxon>Eukaryota</taxon>
        <taxon>Metazoa</taxon>
        <taxon>Spiralia</taxon>
        <taxon>Lophotrochozoa</taxon>
        <taxon>Platyhelminthes</taxon>
        <taxon>Monogenea</taxon>
        <taxon>Polyopisthocotylea</taxon>
        <taxon>Polystomatidea</taxon>
        <taxon>Polystomatidae</taxon>
        <taxon>Protopolystoma</taxon>
    </lineage>
</organism>
<keyword evidence="3" id="KW-1185">Reference proteome</keyword>